<protein>
    <submittedName>
        <fullName evidence="1">Uncharacterized protein</fullName>
    </submittedName>
</protein>
<keyword evidence="2" id="KW-1185">Reference proteome</keyword>
<proteinExistence type="predicted"/>
<name>W4EMF5_9BACL</name>
<reference evidence="1 2" key="1">
    <citation type="journal article" date="2014" name="BMC Genomics">
        <title>Genomic comparison of sporeforming bacilli isolated from milk.</title>
        <authorList>
            <person name="Moreno Switt A.I."/>
            <person name="Andrus A.D."/>
            <person name="Ranieri M.L."/>
            <person name="Orsi R.H."/>
            <person name="Ivy R."/>
            <person name="den Bakker H.C."/>
            <person name="Martin N.H."/>
            <person name="Wiedmann M."/>
            <person name="Boor K.J."/>
        </authorList>
    </citation>
    <scope>NUCLEOTIDE SEQUENCE [LARGE SCALE GENOMIC DNA]</scope>
    <source>
        <strain evidence="1 2">FSL R5-213</strain>
    </source>
</reference>
<dbReference type="RefSeq" id="WP_038189216.1">
    <property type="nucleotide sequence ID" value="NZ_ASQA01000037.1"/>
</dbReference>
<dbReference type="Proteomes" id="UP000019062">
    <property type="component" value="Unassembled WGS sequence"/>
</dbReference>
<gene>
    <name evidence="1" type="ORF">C176_18242</name>
</gene>
<dbReference type="AlphaFoldDB" id="W4EMF5"/>
<sequence>MFKTVIRNSLKANTKKNLSLARDEQKGMALLKAAKDSYPAISKEDVRTSTRTILSSTSIFFRHICIFTKQSLLPKNVQSN</sequence>
<comment type="caution">
    <text evidence="1">The sequence shown here is derived from an EMBL/GenBank/DDBJ whole genome shotgun (WGS) entry which is preliminary data.</text>
</comment>
<accession>W4EMF5</accession>
<dbReference type="EMBL" id="ASQA01000037">
    <property type="protein sequence ID" value="ETT81429.1"/>
    <property type="molecule type" value="Genomic_DNA"/>
</dbReference>
<organism evidence="1 2">
    <name type="scientific">Viridibacillus arenosi FSL R5-213</name>
    <dbReference type="NCBI Taxonomy" id="1227360"/>
    <lineage>
        <taxon>Bacteria</taxon>
        <taxon>Bacillati</taxon>
        <taxon>Bacillota</taxon>
        <taxon>Bacilli</taxon>
        <taxon>Bacillales</taxon>
        <taxon>Caryophanaceae</taxon>
        <taxon>Viridibacillus</taxon>
    </lineage>
</organism>
<evidence type="ECO:0000313" key="1">
    <source>
        <dbReference type="EMBL" id="ETT81429.1"/>
    </source>
</evidence>
<evidence type="ECO:0000313" key="2">
    <source>
        <dbReference type="Proteomes" id="UP000019062"/>
    </source>
</evidence>